<dbReference type="PROSITE" id="PS50043">
    <property type="entry name" value="HTH_LUXR_2"/>
    <property type="match status" value="1"/>
</dbReference>
<keyword evidence="2" id="KW-0067">ATP-binding</keyword>
<dbReference type="AlphaFoldDB" id="A0A1H1THP7"/>
<organism evidence="4 5">
    <name type="scientific">Friedmanniella luteola</name>
    <dbReference type="NCBI Taxonomy" id="546871"/>
    <lineage>
        <taxon>Bacteria</taxon>
        <taxon>Bacillati</taxon>
        <taxon>Actinomycetota</taxon>
        <taxon>Actinomycetes</taxon>
        <taxon>Propionibacteriales</taxon>
        <taxon>Nocardioidaceae</taxon>
        <taxon>Friedmanniella</taxon>
    </lineage>
</organism>
<dbReference type="GO" id="GO:0004016">
    <property type="term" value="F:adenylate cyclase activity"/>
    <property type="evidence" value="ECO:0007669"/>
    <property type="project" value="TreeGrafter"/>
</dbReference>
<dbReference type="PANTHER" id="PTHR16305">
    <property type="entry name" value="TESTICULAR SOLUBLE ADENYLYL CYCLASE"/>
    <property type="match status" value="1"/>
</dbReference>
<dbReference type="InterPro" id="IPR027417">
    <property type="entry name" value="P-loop_NTPase"/>
</dbReference>
<dbReference type="PRINTS" id="PR00038">
    <property type="entry name" value="HTHLUXR"/>
</dbReference>
<dbReference type="GO" id="GO:0005737">
    <property type="term" value="C:cytoplasm"/>
    <property type="evidence" value="ECO:0007669"/>
    <property type="project" value="TreeGrafter"/>
</dbReference>
<dbReference type="EMBL" id="LT629749">
    <property type="protein sequence ID" value="SDS59825.1"/>
    <property type="molecule type" value="Genomic_DNA"/>
</dbReference>
<dbReference type="GO" id="GO:0006355">
    <property type="term" value="P:regulation of DNA-templated transcription"/>
    <property type="evidence" value="ECO:0007669"/>
    <property type="project" value="InterPro"/>
</dbReference>
<evidence type="ECO:0000259" key="3">
    <source>
        <dbReference type="PROSITE" id="PS50043"/>
    </source>
</evidence>
<name>A0A1H1THP7_9ACTN</name>
<dbReference type="SUPFAM" id="SSF46894">
    <property type="entry name" value="C-terminal effector domain of the bipartite response regulators"/>
    <property type="match status" value="1"/>
</dbReference>
<dbReference type="CDD" id="cd06170">
    <property type="entry name" value="LuxR_C_like"/>
    <property type="match status" value="1"/>
</dbReference>
<dbReference type="Gene3D" id="1.10.10.10">
    <property type="entry name" value="Winged helix-like DNA-binding domain superfamily/Winged helix DNA-binding domain"/>
    <property type="match status" value="1"/>
</dbReference>
<dbReference type="InterPro" id="IPR016032">
    <property type="entry name" value="Sig_transdc_resp-reg_C-effctor"/>
</dbReference>
<gene>
    <name evidence="4" type="ORF">SAMN04488543_2029</name>
</gene>
<evidence type="ECO:0000256" key="2">
    <source>
        <dbReference type="ARBA" id="ARBA00022840"/>
    </source>
</evidence>
<accession>A0A1H1THP7</accession>
<dbReference type="InterPro" id="IPR036388">
    <property type="entry name" value="WH-like_DNA-bd_sf"/>
</dbReference>
<proteinExistence type="predicted"/>
<dbReference type="SUPFAM" id="SSF52540">
    <property type="entry name" value="P-loop containing nucleoside triphosphate hydrolases"/>
    <property type="match status" value="1"/>
</dbReference>
<protein>
    <submittedName>
        <fullName evidence="4">Regulatory protein, luxR family</fullName>
    </submittedName>
</protein>
<keyword evidence="1" id="KW-0547">Nucleotide-binding</keyword>
<dbReference type="STRING" id="546871.SAMN04488543_2029"/>
<evidence type="ECO:0000313" key="5">
    <source>
        <dbReference type="Proteomes" id="UP000199092"/>
    </source>
</evidence>
<dbReference type="GO" id="GO:0003677">
    <property type="term" value="F:DNA binding"/>
    <property type="evidence" value="ECO:0007669"/>
    <property type="project" value="InterPro"/>
</dbReference>
<sequence length="909" mass="96178">MGAVTGLVGRDEERRSVAALVAGARNGVGGALVLRGEPGIGKTALLAAATTGLVGVRVLRVDGFEAESSMPFAALQRLLTPLRPHLQDLLPRHQQALLTAAGLGEGPPPDRFLVGLAVLGLLAAAGSRQPVVCVVDDAQWLDHESLEVLAFVGRRLQAESAALLLAVREEDGVELPLAGVRELRLAGLDTASALTLLGSVLHRPLDRLAAAQVVRATGGNPLALVDLAEEWTPARLVESSLAAEPVPIGRHLEAHYLRRVHRLEPAVQLWVLVAAADSTDDVRLVEAAAATLDLPAGTGDVAETEGLVELGGTLRFRHPLVRSAVYNAARGADRRRVHRALSSAAERAGQPELEAWHAAKAALGTDAVLADRLEQVADRAGRRGGHASRLTVLRRAAELTPPGEVQARRLIGAAESALAAGAAQVAGGLLDEAEQQRLPEPLRGRLIAVRAALGLFTADGPSLTRASAAMLEAARCFRPTDPALEQDALIKAFEYSLPAERLLRDVTLERLGRCLEQGAQVGDGPPAVLLGALAAHVLRPFPDAVPVLRDAVRLLAGLDPEDLLRYGTVSVALTTALWDERARRACLHRTAEAARDAGSLQLLESVLWIMSLAELTGGTPRRAEEHMNQVRELRRVMGYDAEHVVNAALLAWSGAPRAQVQQVAEGARAAGFGGVHASAQAALAVVDLAGGHYRDARDGLAPLVAEPFLQTTPHQYPDFIEAAVRSGHRDEATDPLRRLETIAATSGSAWARGVAQRSRALVTDDASAGPLYGAAVATLQTADVPVELGRAHLLHGEWLRRLRRRGEARDQLQAAVALFEQSGAEQFARRARAELGVTGGRSTPDGAVAGVDLTAQEATVARLAASGRTNAEIGAALFISANTVDYHLRKVFQKFGITSRRQLADRLDA</sequence>
<reference evidence="4 5" key="1">
    <citation type="submission" date="2016-10" db="EMBL/GenBank/DDBJ databases">
        <authorList>
            <person name="de Groot N.N."/>
        </authorList>
    </citation>
    <scope>NUCLEOTIDE SEQUENCE [LARGE SCALE GENOMIC DNA]</scope>
    <source>
        <strain evidence="4 5">DSM 21741</strain>
    </source>
</reference>
<dbReference type="InterPro" id="IPR041664">
    <property type="entry name" value="AAA_16"/>
</dbReference>
<dbReference type="SMART" id="SM00421">
    <property type="entry name" value="HTH_LUXR"/>
    <property type="match status" value="1"/>
</dbReference>
<dbReference type="RefSeq" id="WP_091412611.1">
    <property type="nucleotide sequence ID" value="NZ_LT629749.1"/>
</dbReference>
<feature type="domain" description="HTH luxR-type" evidence="3">
    <location>
        <begin position="846"/>
        <end position="909"/>
    </location>
</feature>
<dbReference type="GO" id="GO:0005524">
    <property type="term" value="F:ATP binding"/>
    <property type="evidence" value="ECO:0007669"/>
    <property type="project" value="UniProtKB-KW"/>
</dbReference>
<dbReference type="Proteomes" id="UP000199092">
    <property type="component" value="Chromosome I"/>
</dbReference>
<evidence type="ECO:0000313" key="4">
    <source>
        <dbReference type="EMBL" id="SDS59825.1"/>
    </source>
</evidence>
<keyword evidence="5" id="KW-1185">Reference proteome</keyword>
<dbReference type="InterPro" id="IPR000792">
    <property type="entry name" value="Tscrpt_reg_LuxR_C"/>
</dbReference>
<dbReference type="PANTHER" id="PTHR16305:SF35">
    <property type="entry name" value="TRANSCRIPTIONAL ACTIVATOR DOMAIN"/>
    <property type="match status" value="1"/>
</dbReference>
<dbReference type="Pfam" id="PF13191">
    <property type="entry name" value="AAA_16"/>
    <property type="match status" value="1"/>
</dbReference>
<dbReference type="Pfam" id="PF00196">
    <property type="entry name" value="GerE"/>
    <property type="match status" value="1"/>
</dbReference>
<dbReference type="OrthoDB" id="3202170at2"/>
<evidence type="ECO:0000256" key="1">
    <source>
        <dbReference type="ARBA" id="ARBA00022741"/>
    </source>
</evidence>